<protein>
    <submittedName>
        <fullName evidence="1">Uncharacterized protein</fullName>
    </submittedName>
</protein>
<keyword evidence="2" id="KW-1185">Reference proteome</keyword>
<accession>A0AA39K5M6</accession>
<dbReference type="AlphaFoldDB" id="A0AA39K5M6"/>
<reference evidence="1" key="1">
    <citation type="submission" date="2023-06" db="EMBL/GenBank/DDBJ databases">
        <authorList>
            <consortium name="Lawrence Berkeley National Laboratory"/>
            <person name="Ahrendt S."/>
            <person name="Sahu N."/>
            <person name="Indic B."/>
            <person name="Wong-Bajracharya J."/>
            <person name="Merenyi Z."/>
            <person name="Ke H.-M."/>
            <person name="Monk M."/>
            <person name="Kocsube S."/>
            <person name="Drula E."/>
            <person name="Lipzen A."/>
            <person name="Balint B."/>
            <person name="Henrissat B."/>
            <person name="Andreopoulos B."/>
            <person name="Martin F.M."/>
            <person name="Harder C.B."/>
            <person name="Rigling D."/>
            <person name="Ford K.L."/>
            <person name="Foster G.D."/>
            <person name="Pangilinan J."/>
            <person name="Papanicolaou A."/>
            <person name="Barry K."/>
            <person name="LaButti K."/>
            <person name="Viragh M."/>
            <person name="Koriabine M."/>
            <person name="Yan M."/>
            <person name="Riley R."/>
            <person name="Champramary S."/>
            <person name="Plett K.L."/>
            <person name="Tsai I.J."/>
            <person name="Slot J."/>
            <person name="Sipos G."/>
            <person name="Plett J."/>
            <person name="Nagy L.G."/>
            <person name="Grigoriev I.V."/>
        </authorList>
    </citation>
    <scope>NUCLEOTIDE SEQUENCE</scope>
    <source>
        <strain evidence="1">FPL87.14</strain>
    </source>
</reference>
<proteinExistence type="predicted"/>
<name>A0AA39K5M6_9AGAR</name>
<evidence type="ECO:0000313" key="1">
    <source>
        <dbReference type="EMBL" id="KAK0454945.1"/>
    </source>
</evidence>
<comment type="caution">
    <text evidence="1">The sequence shown here is derived from an EMBL/GenBank/DDBJ whole genome shotgun (WGS) entry which is preliminary data.</text>
</comment>
<evidence type="ECO:0000313" key="2">
    <source>
        <dbReference type="Proteomes" id="UP001175226"/>
    </source>
</evidence>
<organism evidence="1 2">
    <name type="scientific">Armillaria borealis</name>
    <dbReference type="NCBI Taxonomy" id="47425"/>
    <lineage>
        <taxon>Eukaryota</taxon>
        <taxon>Fungi</taxon>
        <taxon>Dikarya</taxon>
        <taxon>Basidiomycota</taxon>
        <taxon>Agaricomycotina</taxon>
        <taxon>Agaricomycetes</taxon>
        <taxon>Agaricomycetidae</taxon>
        <taxon>Agaricales</taxon>
        <taxon>Marasmiineae</taxon>
        <taxon>Physalacriaceae</taxon>
        <taxon>Armillaria</taxon>
    </lineage>
</organism>
<sequence>MAPSGGNEPRSVITFHSPIRTFNRIFSENSLQEMKDAVRKKLGLSSALPIHLDHLQGEYCIALEDDDDFNAFHLLAKSMASLVVRVTVGGTADEVKRSQLVVPASN</sequence>
<gene>
    <name evidence="1" type="ORF">EV421DRAFT_463506</name>
</gene>
<dbReference type="EMBL" id="JAUEPT010000002">
    <property type="protein sequence ID" value="KAK0454945.1"/>
    <property type="molecule type" value="Genomic_DNA"/>
</dbReference>
<dbReference type="Proteomes" id="UP001175226">
    <property type="component" value="Unassembled WGS sequence"/>
</dbReference>